<keyword evidence="2 7" id="KW-0813">Transport</keyword>
<comment type="caution">
    <text evidence="9">The sequence shown here is derived from an EMBL/GenBank/DDBJ whole genome shotgun (WGS) entry which is preliminary data.</text>
</comment>
<dbReference type="CDD" id="cd06261">
    <property type="entry name" value="TM_PBP2"/>
    <property type="match status" value="1"/>
</dbReference>
<organism evidence="9 10">
    <name type="scientific">Leifsonia shinshuensis</name>
    <dbReference type="NCBI Taxonomy" id="150026"/>
    <lineage>
        <taxon>Bacteria</taxon>
        <taxon>Bacillati</taxon>
        <taxon>Actinomycetota</taxon>
        <taxon>Actinomycetes</taxon>
        <taxon>Micrococcales</taxon>
        <taxon>Microbacteriaceae</taxon>
        <taxon>Leifsonia</taxon>
    </lineage>
</organism>
<dbReference type="Proteomes" id="UP000578352">
    <property type="component" value="Unassembled WGS sequence"/>
</dbReference>
<keyword evidence="5 7" id="KW-1133">Transmembrane helix</keyword>
<dbReference type="EMBL" id="JACCFL010000001">
    <property type="protein sequence ID" value="NYJ22284.1"/>
    <property type="molecule type" value="Genomic_DNA"/>
</dbReference>
<feature type="transmembrane region" description="Helical" evidence="7">
    <location>
        <begin position="230"/>
        <end position="256"/>
    </location>
</feature>
<feature type="transmembrane region" description="Helical" evidence="7">
    <location>
        <begin position="135"/>
        <end position="160"/>
    </location>
</feature>
<name>A0A853CSU0_9MICO</name>
<dbReference type="InterPro" id="IPR035906">
    <property type="entry name" value="MetI-like_sf"/>
</dbReference>
<feature type="transmembrane region" description="Helical" evidence="7">
    <location>
        <begin position="104"/>
        <end position="123"/>
    </location>
</feature>
<dbReference type="Pfam" id="PF00528">
    <property type="entry name" value="BPD_transp_1"/>
    <property type="match status" value="1"/>
</dbReference>
<sequence>MSRYILRRLGQAVFVLVVAYVVSYLVLWALPGDALASITGGQSSDLSAGQLAAIRTEWGLDQPVLVRLGTAALHAASGDFGRSFVSGRPVSALIAESLPATLEIAGLGILFALIAGTGIALAATRSRSNRLRGLLLALPPLGVAIPSFWLGLLLIQFFSFQLPIFPATGNDGLISAVLPAITLAVPTSALVAQLLAQGLERELRQPYADTARAKGASATRVQLRHAFRNAALPALTIAGLLVGQLLAGSVVTETVFGRTGVGRLTADAVAAQDIPVVQGVVVFGALVFVTVNLAVDLLYPLLDPRIVTSRAARRAPLKAVTA</sequence>
<dbReference type="InterPro" id="IPR045621">
    <property type="entry name" value="BPD_transp_1_N"/>
</dbReference>
<evidence type="ECO:0000256" key="1">
    <source>
        <dbReference type="ARBA" id="ARBA00004651"/>
    </source>
</evidence>
<keyword evidence="3" id="KW-1003">Cell membrane</keyword>
<evidence type="ECO:0000313" key="10">
    <source>
        <dbReference type="Proteomes" id="UP000578352"/>
    </source>
</evidence>
<evidence type="ECO:0000256" key="4">
    <source>
        <dbReference type="ARBA" id="ARBA00022692"/>
    </source>
</evidence>
<feature type="transmembrane region" description="Helical" evidence="7">
    <location>
        <begin position="172"/>
        <end position="196"/>
    </location>
</feature>
<dbReference type="GO" id="GO:0005886">
    <property type="term" value="C:plasma membrane"/>
    <property type="evidence" value="ECO:0007669"/>
    <property type="project" value="UniProtKB-SubCell"/>
</dbReference>
<dbReference type="Gene3D" id="1.10.3720.10">
    <property type="entry name" value="MetI-like"/>
    <property type="match status" value="1"/>
</dbReference>
<feature type="transmembrane region" description="Helical" evidence="7">
    <location>
        <begin position="276"/>
        <end position="299"/>
    </location>
</feature>
<evidence type="ECO:0000313" key="9">
    <source>
        <dbReference type="EMBL" id="NYJ22284.1"/>
    </source>
</evidence>
<comment type="subcellular location">
    <subcellularLocation>
        <location evidence="1 7">Cell membrane</location>
        <topology evidence="1 7">Multi-pass membrane protein</topology>
    </subcellularLocation>
</comment>
<dbReference type="SUPFAM" id="SSF161098">
    <property type="entry name" value="MetI-like"/>
    <property type="match status" value="1"/>
</dbReference>
<dbReference type="Pfam" id="PF19300">
    <property type="entry name" value="BPD_transp_1_N"/>
    <property type="match status" value="1"/>
</dbReference>
<dbReference type="GO" id="GO:0055085">
    <property type="term" value="P:transmembrane transport"/>
    <property type="evidence" value="ECO:0007669"/>
    <property type="project" value="InterPro"/>
</dbReference>
<keyword evidence="4 7" id="KW-0812">Transmembrane</keyword>
<dbReference type="AlphaFoldDB" id="A0A853CSU0"/>
<feature type="transmembrane region" description="Helical" evidence="7">
    <location>
        <begin position="12"/>
        <end position="30"/>
    </location>
</feature>
<evidence type="ECO:0000256" key="2">
    <source>
        <dbReference type="ARBA" id="ARBA00022448"/>
    </source>
</evidence>
<dbReference type="PANTHER" id="PTHR43163:SF6">
    <property type="entry name" value="DIPEPTIDE TRANSPORT SYSTEM PERMEASE PROTEIN DPPB-RELATED"/>
    <property type="match status" value="1"/>
</dbReference>
<dbReference type="InterPro" id="IPR000515">
    <property type="entry name" value="MetI-like"/>
</dbReference>
<evidence type="ECO:0000256" key="6">
    <source>
        <dbReference type="ARBA" id="ARBA00023136"/>
    </source>
</evidence>
<evidence type="ECO:0000256" key="3">
    <source>
        <dbReference type="ARBA" id="ARBA00022475"/>
    </source>
</evidence>
<evidence type="ECO:0000256" key="5">
    <source>
        <dbReference type="ARBA" id="ARBA00022989"/>
    </source>
</evidence>
<evidence type="ECO:0000259" key="8">
    <source>
        <dbReference type="PROSITE" id="PS50928"/>
    </source>
</evidence>
<gene>
    <name evidence="9" type="ORF">HNR13_000571</name>
</gene>
<proteinExistence type="inferred from homology"/>
<evidence type="ECO:0000256" key="7">
    <source>
        <dbReference type="RuleBase" id="RU363032"/>
    </source>
</evidence>
<comment type="similarity">
    <text evidence="7">Belongs to the binding-protein-dependent transport system permease family.</text>
</comment>
<protein>
    <submittedName>
        <fullName evidence="9">Peptide/nickel transport system permease protein</fullName>
    </submittedName>
</protein>
<keyword evidence="6 7" id="KW-0472">Membrane</keyword>
<accession>A0A853CSU0</accession>
<reference evidence="9 10" key="1">
    <citation type="submission" date="2020-07" db="EMBL/GenBank/DDBJ databases">
        <title>Sequencing the genomes of 1000 actinobacteria strains.</title>
        <authorList>
            <person name="Klenk H.-P."/>
        </authorList>
    </citation>
    <scope>NUCLEOTIDE SEQUENCE [LARGE SCALE GENOMIC DNA]</scope>
    <source>
        <strain evidence="9 10">DSM 15165</strain>
    </source>
</reference>
<feature type="domain" description="ABC transmembrane type-1" evidence="8">
    <location>
        <begin position="98"/>
        <end position="299"/>
    </location>
</feature>
<dbReference type="PROSITE" id="PS50928">
    <property type="entry name" value="ABC_TM1"/>
    <property type="match status" value="1"/>
</dbReference>
<dbReference type="PANTHER" id="PTHR43163">
    <property type="entry name" value="DIPEPTIDE TRANSPORT SYSTEM PERMEASE PROTEIN DPPB-RELATED"/>
    <property type="match status" value="1"/>
</dbReference>
<dbReference type="RefSeq" id="WP_179604350.1">
    <property type="nucleotide sequence ID" value="NZ_BAABEH010000001.1"/>
</dbReference>